<evidence type="ECO:0000313" key="5">
    <source>
        <dbReference type="EMBL" id="ACB76534.1"/>
    </source>
</evidence>
<evidence type="ECO:0000256" key="1">
    <source>
        <dbReference type="ARBA" id="ARBA00022676"/>
    </source>
</evidence>
<dbReference type="AlphaFoldDB" id="B1ZT80"/>
<reference evidence="5 6" key="1">
    <citation type="journal article" date="2011" name="J. Bacteriol.">
        <title>Genome sequence of the verrucomicrobium Opitutus terrae PB90-1, an abundant inhabitant of rice paddy soil ecosystems.</title>
        <authorList>
            <person name="van Passel M.W."/>
            <person name="Kant R."/>
            <person name="Palva A."/>
            <person name="Copeland A."/>
            <person name="Lucas S."/>
            <person name="Lapidus A."/>
            <person name="Glavina del Rio T."/>
            <person name="Pitluck S."/>
            <person name="Goltsman E."/>
            <person name="Clum A."/>
            <person name="Sun H."/>
            <person name="Schmutz J."/>
            <person name="Larimer F.W."/>
            <person name="Land M.L."/>
            <person name="Hauser L."/>
            <person name="Kyrpides N."/>
            <person name="Mikhailova N."/>
            <person name="Richardson P.P."/>
            <person name="Janssen P.H."/>
            <person name="de Vos W.M."/>
            <person name="Smidt H."/>
        </authorList>
    </citation>
    <scope>NUCLEOTIDE SEQUENCE [LARGE SCALE GENOMIC DNA]</scope>
    <source>
        <strain evidence="6">DSM 11246 / JCM 15787 / PB90-1</strain>
    </source>
</reference>
<dbReference type="eggNOG" id="COG4421">
    <property type="taxonomic scope" value="Bacteria"/>
</dbReference>
<dbReference type="InterPro" id="IPR007657">
    <property type="entry name" value="Glycosyltransferase_61"/>
</dbReference>
<evidence type="ECO:0000256" key="3">
    <source>
        <dbReference type="ARBA" id="ARBA00023180"/>
    </source>
</evidence>
<protein>
    <submittedName>
        <fullName evidence="5">Capsular polysaccharide biosynthesis protein-like protein</fullName>
    </submittedName>
</protein>
<evidence type="ECO:0000259" key="4">
    <source>
        <dbReference type="Pfam" id="PF04577"/>
    </source>
</evidence>
<keyword evidence="2" id="KW-0808">Transferase</keyword>
<dbReference type="STRING" id="452637.Oter_3255"/>
<gene>
    <name evidence="5" type="ordered locus">Oter_3255</name>
</gene>
<evidence type="ECO:0000313" key="6">
    <source>
        <dbReference type="Proteomes" id="UP000007013"/>
    </source>
</evidence>
<keyword evidence="6" id="KW-1185">Reference proteome</keyword>
<dbReference type="Pfam" id="PF04577">
    <property type="entry name" value="Glyco_transf_61"/>
    <property type="match status" value="1"/>
</dbReference>
<dbReference type="InterPro" id="IPR049625">
    <property type="entry name" value="Glyco_transf_61_cat"/>
</dbReference>
<evidence type="ECO:0000256" key="2">
    <source>
        <dbReference type="ARBA" id="ARBA00022679"/>
    </source>
</evidence>
<sequence>MARMWSPRKTAQSLRFHARRLRTRALAAPRAVPWLRQALRLPRNEVFDPLAGESVAGVHVIPLDPAASFHRPLPRFVEPHPMAERFFAQRTHEVTAPTYVVDLADAIAWGHPTGGVFTPDGRFVPAFTHDPSGAALHTAWTRLRLPRPKPLPGRTLYLVTPEATDNFHHWMIDLLPRLGLVERAGFRVPDFDHVIVNHAHRRYQTETLARLGIPLDRVITADAALFVRAEHLVVPALKQHHQSLPAADVTFLRRALLGHSTSSSPASRRLFLSRADASYRRLRHEADRHDWLRAHDFEIVRPGDLTVAEQARLFAEADVIAGPAGAAFANLVFARPGTQVIEIVPPQWIAAFHWMISARCGLHHTVVLGEGPVMREPPGAGARQHDIVLSAQKFTRALSLAGAPAAA</sequence>
<dbReference type="HOGENOM" id="CLU_053468_0_0_0"/>
<dbReference type="KEGG" id="ote:Oter_3255"/>
<dbReference type="GO" id="GO:0016757">
    <property type="term" value="F:glycosyltransferase activity"/>
    <property type="evidence" value="ECO:0007669"/>
    <property type="project" value="UniProtKB-KW"/>
</dbReference>
<keyword evidence="3" id="KW-0325">Glycoprotein</keyword>
<accession>B1ZT80</accession>
<keyword evidence="1" id="KW-0328">Glycosyltransferase</keyword>
<dbReference type="PANTHER" id="PTHR20961">
    <property type="entry name" value="GLYCOSYLTRANSFERASE"/>
    <property type="match status" value="1"/>
</dbReference>
<feature type="domain" description="Glycosyltransferase 61 catalytic" evidence="4">
    <location>
        <begin position="167"/>
        <end position="341"/>
    </location>
</feature>
<name>B1ZT80_OPITP</name>
<dbReference type="EMBL" id="CP001032">
    <property type="protein sequence ID" value="ACB76534.1"/>
    <property type="molecule type" value="Genomic_DNA"/>
</dbReference>
<organism evidence="5 6">
    <name type="scientific">Opitutus terrae (strain DSM 11246 / JCM 15787 / PB90-1)</name>
    <dbReference type="NCBI Taxonomy" id="452637"/>
    <lineage>
        <taxon>Bacteria</taxon>
        <taxon>Pseudomonadati</taxon>
        <taxon>Verrucomicrobiota</taxon>
        <taxon>Opitutia</taxon>
        <taxon>Opitutales</taxon>
        <taxon>Opitutaceae</taxon>
        <taxon>Opitutus</taxon>
    </lineage>
</organism>
<proteinExistence type="predicted"/>
<dbReference type="Proteomes" id="UP000007013">
    <property type="component" value="Chromosome"/>
</dbReference>